<dbReference type="Proteomes" id="UP000007575">
    <property type="component" value="Plasmid P2"/>
</dbReference>
<dbReference type="SUPFAM" id="SSF49899">
    <property type="entry name" value="Concanavalin A-like lectins/glucanases"/>
    <property type="match status" value="1"/>
</dbReference>
<proteinExistence type="predicted"/>
<evidence type="ECO:0000313" key="2">
    <source>
        <dbReference type="Proteomes" id="UP000007575"/>
    </source>
</evidence>
<sequence>MGVSSGHEWGRVPFSSLQVERRSQRTATAVPSGALLMVRSYGVTMWNNLSWHSPPPLAQEQEDGALEITTGSRTDFWRTTQYGFVRDDGHALLGMAPPEFTASVRVQGMYEHLYDQAGLMVRASETQWMKTGVEYVGRQQWSTVVTHEHSDWSVLPAADLSEVTFRVIRRGDALIVHARPDRATPWTLLRVAYFPAGLPAQVGVMACSPEREGFRVTFHDLMITDVDCRPLHELVQPS</sequence>
<dbReference type="AlphaFoldDB" id="H8H1T0"/>
<gene>
    <name evidence="1" type="ordered locus">DGo_PB0208</name>
</gene>
<dbReference type="EMBL" id="CP002193">
    <property type="protein sequence ID" value="AFD27477.1"/>
    <property type="molecule type" value="Genomic_DNA"/>
</dbReference>
<geneLocation type="plasmid" evidence="1 2">
    <name>P2</name>
</geneLocation>
<keyword evidence="2" id="KW-1185">Reference proteome</keyword>
<dbReference type="InterPro" id="IPR009784">
    <property type="entry name" value="DUF1349"/>
</dbReference>
<dbReference type="HOGENOM" id="CLU_082825_0_0_0"/>
<dbReference type="KEGG" id="dgo:DGo_PB0208"/>
<dbReference type="PANTHER" id="PTHR35332:SF2">
    <property type="entry name" value="REGULATION OF ENOLASE PROTEIN 1"/>
    <property type="match status" value="1"/>
</dbReference>
<dbReference type="Gene3D" id="2.60.120.200">
    <property type="match status" value="1"/>
</dbReference>
<reference evidence="1 2" key="1">
    <citation type="journal article" date="2012" name="PLoS ONE">
        <title>Genome sequence and transcriptome analysis of the radioresistant bacterium Deinococcus gobiensis: insights into the extreme environmental adaptations.</title>
        <authorList>
            <person name="Yuan M."/>
            <person name="Chen M."/>
            <person name="Zhang W."/>
            <person name="Lu W."/>
            <person name="Wang J."/>
            <person name="Yang M."/>
            <person name="Zhao P."/>
            <person name="Tang R."/>
            <person name="Li X."/>
            <person name="Hao Y."/>
            <person name="Zhou Z."/>
            <person name="Zhan Y."/>
            <person name="Yu H."/>
            <person name="Teng C."/>
            <person name="Yan Y."/>
            <person name="Ping S."/>
            <person name="Wang Y."/>
            <person name="Lin M."/>
        </authorList>
    </citation>
    <scope>NUCLEOTIDE SEQUENCE [LARGE SCALE GENOMIC DNA]</scope>
    <source>
        <strain evidence="2">DSM 21396 / JCM 16679 / CGMCC 1.7299 / I-0</strain>
        <plasmid evidence="1">P2</plasmid>
    </source>
</reference>
<dbReference type="Pfam" id="PF07081">
    <property type="entry name" value="DUF1349"/>
    <property type="match status" value="1"/>
</dbReference>
<dbReference type="InterPro" id="IPR013320">
    <property type="entry name" value="ConA-like_dom_sf"/>
</dbReference>
<organism evidence="1 2">
    <name type="scientific">Deinococcus gobiensis (strain DSM 21396 / JCM 16679 / CGMCC 1.7299 / I-0)</name>
    <dbReference type="NCBI Taxonomy" id="745776"/>
    <lineage>
        <taxon>Bacteria</taxon>
        <taxon>Thermotogati</taxon>
        <taxon>Deinococcota</taxon>
        <taxon>Deinococci</taxon>
        <taxon>Deinococcales</taxon>
        <taxon>Deinococcaceae</taxon>
        <taxon>Deinococcus</taxon>
    </lineage>
</organism>
<dbReference type="PANTHER" id="PTHR35332">
    <property type="entry name" value="REGULATION OF ENOLASE PROTEIN 1"/>
    <property type="match status" value="1"/>
</dbReference>
<protein>
    <recommendedName>
        <fullName evidence="3">DUF1349 domain-containing protein</fullName>
    </recommendedName>
</protein>
<evidence type="ECO:0008006" key="3">
    <source>
        <dbReference type="Google" id="ProtNLM"/>
    </source>
</evidence>
<evidence type="ECO:0000313" key="1">
    <source>
        <dbReference type="EMBL" id="AFD27477.1"/>
    </source>
</evidence>
<name>H8H1T0_DEIGI</name>
<keyword evidence="1" id="KW-0614">Plasmid</keyword>
<accession>H8H1T0</accession>